<evidence type="ECO:0000256" key="1">
    <source>
        <dbReference type="ARBA" id="ARBA00004123"/>
    </source>
</evidence>
<feature type="region of interest" description="Disordered" evidence="9">
    <location>
        <begin position="340"/>
        <end position="360"/>
    </location>
</feature>
<keyword evidence="2" id="KW-0479">Metal-binding</keyword>
<dbReference type="InterPro" id="IPR031940">
    <property type="entry name" value="DUF4772"/>
</dbReference>
<dbReference type="Proteomes" id="UP001458880">
    <property type="component" value="Unassembled WGS sequence"/>
</dbReference>
<dbReference type="GO" id="GO:0006357">
    <property type="term" value="P:regulation of transcription by RNA polymerase II"/>
    <property type="evidence" value="ECO:0007669"/>
    <property type="project" value="TreeGrafter"/>
</dbReference>
<evidence type="ECO:0000256" key="9">
    <source>
        <dbReference type="SAM" id="MobiDB-lite"/>
    </source>
</evidence>
<name>A0AAW1JWI0_POPJA</name>
<dbReference type="InterPro" id="IPR052253">
    <property type="entry name" value="CR1/CR2-DNA-binding_regulator"/>
</dbReference>
<evidence type="ECO:0000256" key="7">
    <source>
        <dbReference type="ARBA" id="ARBA00023163"/>
    </source>
</evidence>
<evidence type="ECO:0000256" key="6">
    <source>
        <dbReference type="ARBA" id="ARBA00023125"/>
    </source>
</evidence>
<feature type="region of interest" description="Disordered" evidence="9">
    <location>
        <begin position="272"/>
        <end position="292"/>
    </location>
</feature>
<dbReference type="EMBL" id="JASPKY010000306">
    <property type="protein sequence ID" value="KAK9709581.1"/>
    <property type="molecule type" value="Genomic_DNA"/>
</dbReference>
<organism evidence="11 12">
    <name type="scientific">Popillia japonica</name>
    <name type="common">Japanese beetle</name>
    <dbReference type="NCBI Taxonomy" id="7064"/>
    <lineage>
        <taxon>Eukaryota</taxon>
        <taxon>Metazoa</taxon>
        <taxon>Ecdysozoa</taxon>
        <taxon>Arthropoda</taxon>
        <taxon>Hexapoda</taxon>
        <taxon>Insecta</taxon>
        <taxon>Pterygota</taxon>
        <taxon>Neoptera</taxon>
        <taxon>Endopterygota</taxon>
        <taxon>Coleoptera</taxon>
        <taxon>Polyphaga</taxon>
        <taxon>Scarabaeiformia</taxon>
        <taxon>Scarabaeidae</taxon>
        <taxon>Rutelinae</taxon>
        <taxon>Popillia</taxon>
    </lineage>
</organism>
<accession>A0AAW1JWI0</accession>
<keyword evidence="3" id="KW-0863">Zinc-finger</keyword>
<evidence type="ECO:0000256" key="8">
    <source>
        <dbReference type="ARBA" id="ARBA00023242"/>
    </source>
</evidence>
<comment type="subcellular location">
    <subcellularLocation>
        <location evidence="1">Nucleus</location>
    </subcellularLocation>
</comment>
<feature type="compositionally biased region" description="Low complexity" evidence="9">
    <location>
        <begin position="187"/>
        <end position="202"/>
    </location>
</feature>
<dbReference type="PANTHER" id="PTHR13006:SF9">
    <property type="entry name" value="GLUCOSE TRANSPORTER 4 ENHANCER FACTOR, ISOFORM G"/>
    <property type="match status" value="1"/>
</dbReference>
<keyword evidence="5" id="KW-0805">Transcription regulation</keyword>
<keyword evidence="4" id="KW-0862">Zinc</keyword>
<keyword evidence="12" id="KW-1185">Reference proteome</keyword>
<keyword evidence="6" id="KW-0238">DNA-binding</keyword>
<dbReference type="GO" id="GO:0000978">
    <property type="term" value="F:RNA polymerase II cis-regulatory region sequence-specific DNA binding"/>
    <property type="evidence" value="ECO:0007669"/>
    <property type="project" value="TreeGrafter"/>
</dbReference>
<gene>
    <name evidence="11" type="ORF">QE152_g26526</name>
</gene>
<comment type="caution">
    <text evidence="11">The sequence shown here is derived from an EMBL/GenBank/DDBJ whole genome shotgun (WGS) entry which is preliminary data.</text>
</comment>
<evidence type="ECO:0000313" key="12">
    <source>
        <dbReference type="Proteomes" id="UP001458880"/>
    </source>
</evidence>
<protein>
    <recommendedName>
        <fullName evidence="10">DUF4772 domain-containing protein</fullName>
    </recommendedName>
</protein>
<feature type="compositionally biased region" description="Low complexity" evidence="9">
    <location>
        <begin position="169"/>
        <end position="180"/>
    </location>
</feature>
<dbReference type="Pfam" id="PF15997">
    <property type="entry name" value="DUF4772"/>
    <property type="match status" value="1"/>
</dbReference>
<proteinExistence type="predicted"/>
<reference evidence="11 12" key="1">
    <citation type="journal article" date="2024" name="BMC Genomics">
        <title>De novo assembly and annotation of Popillia japonica's genome with initial clues to its potential as an invasive pest.</title>
        <authorList>
            <person name="Cucini C."/>
            <person name="Boschi S."/>
            <person name="Funari R."/>
            <person name="Cardaioli E."/>
            <person name="Iannotti N."/>
            <person name="Marturano G."/>
            <person name="Paoli F."/>
            <person name="Bruttini M."/>
            <person name="Carapelli A."/>
            <person name="Frati F."/>
            <person name="Nardi F."/>
        </authorList>
    </citation>
    <scope>NUCLEOTIDE SEQUENCE [LARGE SCALE GENOMIC DNA]</scope>
    <source>
        <strain evidence="11">DMR45628</strain>
    </source>
</reference>
<evidence type="ECO:0000256" key="4">
    <source>
        <dbReference type="ARBA" id="ARBA00022833"/>
    </source>
</evidence>
<dbReference type="GO" id="GO:0003700">
    <property type="term" value="F:DNA-binding transcription factor activity"/>
    <property type="evidence" value="ECO:0007669"/>
    <property type="project" value="TreeGrafter"/>
</dbReference>
<keyword evidence="8" id="KW-0539">Nucleus</keyword>
<dbReference type="PANTHER" id="PTHR13006">
    <property type="entry name" value="PAPILLOMAVIRUS REGULATORY FACTOR PRF-1"/>
    <property type="match status" value="1"/>
</dbReference>
<dbReference type="AlphaFoldDB" id="A0AAW1JWI0"/>
<evidence type="ECO:0000313" key="11">
    <source>
        <dbReference type="EMBL" id="KAK9709581.1"/>
    </source>
</evidence>
<sequence length="393" mass="44498">MEFKEVDLIGPGFRSVLDICLVSGQKVFVTYKGREVCGEVIRHNYETDDVFIAVSAAPGFDRPFEVAEKLDKVRLLESRKSARLADQDTDFARLADMAGDRKRTASNTIDVPAPSYYYGSRKRRSSPSQDDCSKDTQMDECSAALVLMRLSGSPHSPNLNALSWGGTSPGSSSSASWRSSPSPPPRDIYSPSAHLSTSSTSTDEGIVMDDMDDLPKKKKPRIIYQCTWPGCLSKTDSCDTIEAHIRKDHLSDQGEELPEGEEEFYYTEIEVGDTTPPPTLSHRDLSRPPHEDPEYQRQFVETFRQKILSKPINIPHSQQHHQTISALANAHHHHPSQLYKFPKLHRPHSPKMPVSPRRVRGENKKCRKVYGMEHKEQWCTQCRWKKACKRFGD</sequence>
<evidence type="ECO:0000259" key="10">
    <source>
        <dbReference type="Pfam" id="PF15997"/>
    </source>
</evidence>
<dbReference type="SMART" id="SM01366">
    <property type="entry name" value="c-clamp"/>
    <property type="match status" value="1"/>
</dbReference>
<feature type="region of interest" description="Disordered" evidence="9">
    <location>
        <begin position="102"/>
        <end position="136"/>
    </location>
</feature>
<evidence type="ECO:0000256" key="5">
    <source>
        <dbReference type="ARBA" id="ARBA00023015"/>
    </source>
</evidence>
<feature type="domain" description="DUF4772" evidence="10">
    <location>
        <begin position="2"/>
        <end position="53"/>
    </location>
</feature>
<keyword evidence="7" id="KW-0804">Transcription</keyword>
<dbReference type="GO" id="GO:0005634">
    <property type="term" value="C:nucleus"/>
    <property type="evidence" value="ECO:0007669"/>
    <property type="project" value="UniProtKB-SubCell"/>
</dbReference>
<feature type="region of interest" description="Disordered" evidence="9">
    <location>
        <begin position="158"/>
        <end position="210"/>
    </location>
</feature>
<evidence type="ECO:0000256" key="3">
    <source>
        <dbReference type="ARBA" id="ARBA00022771"/>
    </source>
</evidence>
<evidence type="ECO:0000256" key="2">
    <source>
        <dbReference type="ARBA" id="ARBA00022723"/>
    </source>
</evidence>
<feature type="compositionally biased region" description="Basic and acidic residues" evidence="9">
    <location>
        <begin position="281"/>
        <end position="292"/>
    </location>
</feature>
<dbReference type="GO" id="GO:0008270">
    <property type="term" value="F:zinc ion binding"/>
    <property type="evidence" value="ECO:0007669"/>
    <property type="project" value="UniProtKB-KW"/>
</dbReference>